<protein>
    <submittedName>
        <fullName evidence="1">Uncharacterized protein</fullName>
    </submittedName>
</protein>
<dbReference type="Pfam" id="PF10419">
    <property type="entry name" value="TFIIIC_sub6"/>
    <property type="match status" value="1"/>
</dbReference>
<keyword evidence="2" id="KW-1185">Reference proteome</keyword>
<dbReference type="EMBL" id="DF830073">
    <property type="protein sequence ID" value="GAK64723.1"/>
    <property type="molecule type" value="Genomic_DNA"/>
</dbReference>
<reference evidence="2" key="1">
    <citation type="journal article" date="2014" name="Genome Announc.">
        <title>Draft Genome Sequence of the Yeast Pseudozyma antarctica Type Strain JCM10317, a Producer of the Glycolipid Biosurfactants, Mannosylerythritol Lipids.</title>
        <authorList>
            <person name="Saika A."/>
            <person name="Koike H."/>
            <person name="Hori T."/>
            <person name="Fukuoka T."/>
            <person name="Sato S."/>
            <person name="Habe H."/>
            <person name="Kitamoto D."/>
            <person name="Morita T."/>
        </authorList>
    </citation>
    <scope>NUCLEOTIDE SEQUENCE [LARGE SCALE GENOMIC DNA]</scope>
    <source>
        <strain evidence="2">JCM 10317</strain>
    </source>
</reference>
<evidence type="ECO:0000313" key="1">
    <source>
        <dbReference type="EMBL" id="GAK64723.1"/>
    </source>
</evidence>
<dbReference type="Proteomes" id="UP000053758">
    <property type="component" value="Unassembled WGS sequence"/>
</dbReference>
<name>A0A081CDH7_PSEA2</name>
<dbReference type="AlphaFoldDB" id="A0A081CDH7"/>
<gene>
    <name evidence="1" type="ORF">PAN0_006c2938</name>
</gene>
<dbReference type="Gene3D" id="2.60.40.4370">
    <property type="match status" value="1"/>
</dbReference>
<sequence length="317" mass="34775">MSQQPLIDSSWHRAPDDTFSDRPHPHTPFDPSSSASGAVSDDGGSDWSYSDTEELVVLDLGEERIARRALLGYSAGLDIEADNAPTTSRAVRGTRAGDIDKRTKRATSSSTTSRRSATGPHLGAGKMLAITGLDTSHPLLKIDDTVLRGRRMDMFGTEIVLQDHFDPTRTSEQHRLEPLPPVGRGERATTRSSTTRTRLVFRPIYDPEQRETANDNAHYAALRNLVQSDKLVVETVAEQEQSMLARLQGTPAPAEAAEGRGKRKPISEPEQLIRAAERQVRRAAKLRQQQQQHEQSTKAPADAPTDAPPDPSTAHQS</sequence>
<organism evidence="1 2">
    <name type="scientific">Pseudozyma antarctica</name>
    <name type="common">Yeast</name>
    <name type="synonym">Candida antarctica</name>
    <dbReference type="NCBI Taxonomy" id="84753"/>
    <lineage>
        <taxon>Eukaryota</taxon>
        <taxon>Fungi</taxon>
        <taxon>Dikarya</taxon>
        <taxon>Basidiomycota</taxon>
        <taxon>Ustilaginomycotina</taxon>
        <taxon>Ustilaginomycetes</taxon>
        <taxon>Ustilaginales</taxon>
        <taxon>Ustilaginaceae</taxon>
        <taxon>Moesziomyces</taxon>
    </lineage>
</organism>
<dbReference type="RefSeq" id="XP_014657066.1">
    <property type="nucleotide sequence ID" value="XM_014801580.1"/>
</dbReference>
<dbReference type="GeneID" id="26303703"/>
<accession>A0A081CDH7</accession>
<dbReference type="InterPro" id="IPR019481">
    <property type="entry name" value="TFIIIC_triple_barrel"/>
</dbReference>
<dbReference type="OrthoDB" id="1877767at2759"/>
<evidence type="ECO:0000313" key="2">
    <source>
        <dbReference type="Proteomes" id="UP000053758"/>
    </source>
</evidence>
<dbReference type="HOGENOM" id="CLU_051227_0_0_1"/>
<proteinExistence type="predicted"/>